<dbReference type="AlphaFoldDB" id="A0A9N7VYS3"/>
<feature type="compositionally biased region" description="Basic and acidic residues" evidence="1">
    <location>
        <begin position="79"/>
        <end position="88"/>
    </location>
</feature>
<proteinExistence type="predicted"/>
<protein>
    <submittedName>
        <fullName evidence="2">Uncharacterized protein</fullName>
    </submittedName>
</protein>
<evidence type="ECO:0000313" key="2">
    <source>
        <dbReference type="EMBL" id="CAB1456730.1"/>
    </source>
</evidence>
<evidence type="ECO:0000313" key="3">
    <source>
        <dbReference type="Proteomes" id="UP001153269"/>
    </source>
</evidence>
<sequence length="113" mass="12689">MILEADVTLEGYGTPRQQGSLRRPFPGGNLIDFLCQTHNSNTKFRSTQCSSLAVHWFTVTDQNSLIVQVSEVRSRIPSKQKDDVHSVEVQEESAPIRSSADLRCNHQNHRSPA</sequence>
<dbReference type="Proteomes" id="UP001153269">
    <property type="component" value="Unassembled WGS sequence"/>
</dbReference>
<evidence type="ECO:0000256" key="1">
    <source>
        <dbReference type="SAM" id="MobiDB-lite"/>
    </source>
</evidence>
<organism evidence="2 3">
    <name type="scientific">Pleuronectes platessa</name>
    <name type="common">European plaice</name>
    <dbReference type="NCBI Taxonomy" id="8262"/>
    <lineage>
        <taxon>Eukaryota</taxon>
        <taxon>Metazoa</taxon>
        <taxon>Chordata</taxon>
        <taxon>Craniata</taxon>
        <taxon>Vertebrata</taxon>
        <taxon>Euteleostomi</taxon>
        <taxon>Actinopterygii</taxon>
        <taxon>Neopterygii</taxon>
        <taxon>Teleostei</taxon>
        <taxon>Neoteleostei</taxon>
        <taxon>Acanthomorphata</taxon>
        <taxon>Carangaria</taxon>
        <taxon>Pleuronectiformes</taxon>
        <taxon>Pleuronectoidei</taxon>
        <taxon>Pleuronectidae</taxon>
        <taxon>Pleuronectes</taxon>
    </lineage>
</organism>
<keyword evidence="3" id="KW-1185">Reference proteome</keyword>
<name>A0A9N7VYS3_PLEPL</name>
<dbReference type="EMBL" id="CADEAL010004309">
    <property type="protein sequence ID" value="CAB1456730.1"/>
    <property type="molecule type" value="Genomic_DNA"/>
</dbReference>
<gene>
    <name evidence="2" type="ORF">PLEPLA_LOCUS44522</name>
</gene>
<feature type="region of interest" description="Disordered" evidence="1">
    <location>
        <begin position="77"/>
        <end position="113"/>
    </location>
</feature>
<reference evidence="2" key="1">
    <citation type="submission" date="2020-03" db="EMBL/GenBank/DDBJ databases">
        <authorList>
            <person name="Weist P."/>
        </authorList>
    </citation>
    <scope>NUCLEOTIDE SEQUENCE</scope>
</reference>
<comment type="caution">
    <text evidence="2">The sequence shown here is derived from an EMBL/GenBank/DDBJ whole genome shotgun (WGS) entry which is preliminary data.</text>
</comment>
<accession>A0A9N7VYS3</accession>